<dbReference type="SUPFAM" id="SSF53098">
    <property type="entry name" value="Ribonuclease H-like"/>
    <property type="match status" value="1"/>
</dbReference>
<gene>
    <name evidence="2" type="ORF">KP509_01G054500</name>
</gene>
<evidence type="ECO:0000313" key="3">
    <source>
        <dbReference type="Proteomes" id="UP000825935"/>
    </source>
</evidence>
<dbReference type="InterPro" id="IPR012337">
    <property type="entry name" value="RNaseH-like_sf"/>
</dbReference>
<dbReference type="PANTHER" id="PTHR46148:SF52">
    <property type="entry name" value="OS04G0603800 PROTEIN"/>
    <property type="match status" value="1"/>
</dbReference>
<dbReference type="GO" id="GO:0003676">
    <property type="term" value="F:nucleic acid binding"/>
    <property type="evidence" value="ECO:0007669"/>
    <property type="project" value="InterPro"/>
</dbReference>
<protein>
    <recommendedName>
        <fullName evidence="1">Integrase catalytic domain-containing protein</fullName>
    </recommendedName>
</protein>
<evidence type="ECO:0000259" key="1">
    <source>
        <dbReference type="PROSITE" id="PS50994"/>
    </source>
</evidence>
<dbReference type="Pfam" id="PF24626">
    <property type="entry name" value="SH3_Tf2-1"/>
    <property type="match status" value="1"/>
</dbReference>
<dbReference type="PANTHER" id="PTHR46148">
    <property type="entry name" value="CHROMO DOMAIN-CONTAINING PROTEIN"/>
    <property type="match status" value="1"/>
</dbReference>
<evidence type="ECO:0000313" key="2">
    <source>
        <dbReference type="EMBL" id="KAH7446415.1"/>
    </source>
</evidence>
<dbReference type="EMBL" id="CM035406">
    <property type="protein sequence ID" value="KAH7446415.1"/>
    <property type="molecule type" value="Genomic_DNA"/>
</dbReference>
<organism evidence="2 3">
    <name type="scientific">Ceratopteris richardii</name>
    <name type="common">Triangle waterfern</name>
    <dbReference type="NCBI Taxonomy" id="49495"/>
    <lineage>
        <taxon>Eukaryota</taxon>
        <taxon>Viridiplantae</taxon>
        <taxon>Streptophyta</taxon>
        <taxon>Embryophyta</taxon>
        <taxon>Tracheophyta</taxon>
        <taxon>Polypodiopsida</taxon>
        <taxon>Polypodiidae</taxon>
        <taxon>Polypodiales</taxon>
        <taxon>Pteridineae</taxon>
        <taxon>Pteridaceae</taxon>
        <taxon>Parkerioideae</taxon>
        <taxon>Ceratopteris</taxon>
    </lineage>
</organism>
<keyword evidence="3" id="KW-1185">Reference proteome</keyword>
<accession>A0A8T2VLG3</accession>
<sequence>MPKSIIFDRDSRFTSNFWRATFELIGTQLRMSTTFHPQTDGETERVNRVVEDMLCMYVNEKHDNWSEYLPLVEFAYNSAWHASIKMTPFEAMYGYNCLTPPSFLGFPNKVEVSKEMLDKMDEELGKIKKHIKEAQKRQKKFYDLKRRPIEFQVDDMVFLKVNSHRSNLLLGKDHRLSPRYGGRFKVLKKIGSLAYLLELPKHLNVLPVFHVSLFKRYVSNVAHVLQELPKHLNVLELPKHLNVLPVFHVSLFKRYVSNVAHVLQDNYNLKDDGSFELQPEIILDRKERFLRNRSIVEILVKWNSYPVEGKII</sequence>
<dbReference type="OrthoDB" id="624345at2759"/>
<name>A0A8T2VLG3_CERRI</name>
<dbReference type="InterPro" id="IPR036397">
    <property type="entry name" value="RNaseH_sf"/>
</dbReference>
<dbReference type="GO" id="GO:0015074">
    <property type="term" value="P:DNA integration"/>
    <property type="evidence" value="ECO:0007669"/>
    <property type="project" value="InterPro"/>
</dbReference>
<dbReference type="Gene3D" id="3.30.420.10">
    <property type="entry name" value="Ribonuclease H-like superfamily/Ribonuclease H"/>
    <property type="match status" value="1"/>
</dbReference>
<dbReference type="AlphaFoldDB" id="A0A8T2VLG3"/>
<dbReference type="Proteomes" id="UP000825935">
    <property type="component" value="Chromosome 1"/>
</dbReference>
<dbReference type="InterPro" id="IPR001584">
    <property type="entry name" value="Integrase_cat-core"/>
</dbReference>
<dbReference type="InterPro" id="IPR056924">
    <property type="entry name" value="SH3_Tf2-1"/>
</dbReference>
<comment type="caution">
    <text evidence="2">The sequence shown here is derived from an EMBL/GenBank/DDBJ whole genome shotgun (WGS) entry which is preliminary data.</text>
</comment>
<feature type="domain" description="Integrase catalytic" evidence="1">
    <location>
        <begin position="1"/>
        <end position="96"/>
    </location>
</feature>
<reference evidence="2" key="1">
    <citation type="submission" date="2021-08" db="EMBL/GenBank/DDBJ databases">
        <title>WGS assembly of Ceratopteris richardii.</title>
        <authorList>
            <person name="Marchant D.B."/>
            <person name="Chen G."/>
            <person name="Jenkins J."/>
            <person name="Shu S."/>
            <person name="Leebens-Mack J."/>
            <person name="Grimwood J."/>
            <person name="Schmutz J."/>
            <person name="Soltis P."/>
            <person name="Soltis D."/>
            <person name="Chen Z.-H."/>
        </authorList>
    </citation>
    <scope>NUCLEOTIDE SEQUENCE</scope>
    <source>
        <strain evidence="2">Whitten #5841</strain>
        <tissue evidence="2">Leaf</tissue>
    </source>
</reference>
<dbReference type="PROSITE" id="PS50994">
    <property type="entry name" value="INTEGRASE"/>
    <property type="match status" value="1"/>
</dbReference>
<dbReference type="OMA" id="YIGTFRI"/>
<proteinExistence type="predicted"/>